<feature type="transmembrane region" description="Helical" evidence="7">
    <location>
        <begin position="758"/>
        <end position="777"/>
    </location>
</feature>
<dbReference type="InterPro" id="IPR000742">
    <property type="entry name" value="EGF"/>
</dbReference>
<evidence type="ECO:0000256" key="2">
    <source>
        <dbReference type="ARBA" id="ARBA00005542"/>
    </source>
</evidence>
<evidence type="ECO:0000256" key="8">
    <source>
        <dbReference type="SAM" id="SignalP"/>
    </source>
</evidence>
<accession>A0ABP1QYQ4</accession>
<dbReference type="PANTHER" id="PTHR14319">
    <property type="entry name" value="FIVE-SPAN TRANSMEMBRANE PROTEIN M83"/>
    <property type="match status" value="1"/>
</dbReference>
<evidence type="ECO:0000256" key="1">
    <source>
        <dbReference type="ARBA" id="ARBA00004651"/>
    </source>
</evidence>
<feature type="transmembrane region" description="Helical" evidence="7">
    <location>
        <begin position="584"/>
        <end position="606"/>
    </location>
</feature>
<evidence type="ECO:0000259" key="10">
    <source>
        <dbReference type="PROSITE" id="PS01186"/>
    </source>
</evidence>
<gene>
    <name evidence="11" type="ORF">ODALV1_LOCUS16624</name>
</gene>
<dbReference type="Proteomes" id="UP001642540">
    <property type="component" value="Unassembled WGS sequence"/>
</dbReference>
<evidence type="ECO:0000256" key="5">
    <source>
        <dbReference type="ARBA" id="ARBA00022989"/>
    </source>
</evidence>
<dbReference type="PROSITE" id="PS00022">
    <property type="entry name" value="EGF_1"/>
    <property type="match status" value="1"/>
</dbReference>
<dbReference type="InterPro" id="IPR021910">
    <property type="entry name" value="NGX6/PGAP6/MYMK"/>
</dbReference>
<dbReference type="PANTHER" id="PTHR14319:SF3">
    <property type="entry name" value="TRANSMEMBRANE PROTEIN-LIKE PROTEIN"/>
    <property type="match status" value="1"/>
</dbReference>
<keyword evidence="3" id="KW-1003">Cell membrane</keyword>
<feature type="signal peptide" evidence="8">
    <location>
        <begin position="1"/>
        <end position="22"/>
    </location>
</feature>
<comment type="similarity">
    <text evidence="2">Belongs to the TMEM8 family.</text>
</comment>
<evidence type="ECO:0000256" key="6">
    <source>
        <dbReference type="ARBA" id="ARBA00023136"/>
    </source>
</evidence>
<dbReference type="PROSITE" id="PS01186">
    <property type="entry name" value="EGF_2"/>
    <property type="match status" value="1"/>
</dbReference>
<proteinExistence type="inferred from homology"/>
<keyword evidence="12" id="KW-1185">Reference proteome</keyword>
<dbReference type="EMBL" id="CAXLJM020000051">
    <property type="protein sequence ID" value="CAL8114840.1"/>
    <property type="molecule type" value="Genomic_DNA"/>
</dbReference>
<evidence type="ECO:0000256" key="4">
    <source>
        <dbReference type="ARBA" id="ARBA00022692"/>
    </source>
</evidence>
<name>A0ABP1QYQ4_9HEXA</name>
<feature type="transmembrane region" description="Helical" evidence="7">
    <location>
        <begin position="728"/>
        <end position="752"/>
    </location>
</feature>
<keyword evidence="6 7" id="KW-0472">Membrane</keyword>
<keyword evidence="4 7" id="KW-0812">Transmembrane</keyword>
<evidence type="ECO:0000313" key="12">
    <source>
        <dbReference type="Proteomes" id="UP001642540"/>
    </source>
</evidence>
<keyword evidence="8" id="KW-0732">Signal</keyword>
<feature type="transmembrane region" description="Helical" evidence="7">
    <location>
        <begin position="695"/>
        <end position="716"/>
    </location>
</feature>
<evidence type="ECO:0000256" key="7">
    <source>
        <dbReference type="SAM" id="Phobius"/>
    </source>
</evidence>
<reference evidence="11 12" key="1">
    <citation type="submission" date="2024-08" db="EMBL/GenBank/DDBJ databases">
        <authorList>
            <person name="Cucini C."/>
            <person name="Frati F."/>
        </authorList>
    </citation>
    <scope>NUCLEOTIDE SEQUENCE [LARGE SCALE GENOMIC DNA]</scope>
</reference>
<feature type="transmembrane region" description="Helical" evidence="7">
    <location>
        <begin position="644"/>
        <end position="666"/>
    </location>
</feature>
<keyword evidence="5 7" id="KW-1133">Transmembrane helix</keyword>
<feature type="chain" id="PRO_5047323720" description="EGF-like domain-containing protein" evidence="8">
    <location>
        <begin position="23"/>
        <end position="833"/>
    </location>
</feature>
<protein>
    <recommendedName>
        <fullName evidence="9 10">EGF-like domain-containing protein</fullName>
    </recommendedName>
</protein>
<evidence type="ECO:0000313" key="11">
    <source>
        <dbReference type="EMBL" id="CAL8114840.1"/>
    </source>
</evidence>
<sequence>MVTLKLILILLKSVLHVVPVTSILPQVSQEGLLRPYRSYADVTLFHYYVPSEVSRATFEFAAFMDSRNCPVREVYIYLQHGSYPVMTPDNATFPDNLYIGRTSMFNLILRSSYQPHDATVFPVYDPLPGSWFAAAYLPDWDQHVQQEGIGHKCQYSLGSVALWSQASDVETIPVKTTTRLSSLKHYTYFKFYIPTGTWEFKLEINGCHFHSSHRFPELESDVNTTGIPGGNLRSPIPCIRNVFLRPRALPRVKSDGTLTTVTDLNNSEFSHDERLPFTDSYYYILVVAEEKVSYNISVFVKDCPVQVLGRSFIQQFAGIHTAANLKDQAVRINLTTTVTTKLVPKEKHSIDDDDDPSTFSCNCTPIFRLTRIKHAQDFSDTFLLEGREWFTTWLEVTDSMSVGASWEILPYVDIGGTLNVGIHLDALLLNATTQVLHVFACIRKSRPPEPLCCNASPGNISTCCQTGLDMHVSSKNKSLFGDTILIPYPEPDTWYISFTTVCFSGENVVPCAVEEALLSLDIRTQPCVLTRPTASQSESSIMPCGPYGVCQEIHKGQFFYTACRCIGGYRGWACTDDSQATPEFILLTATLLLTLSNLFFIPAIFLALKRKMFTQGLIYSVTMVSSTLYHACDQDIYGYCLTRYAVLQFCDFFCSILAFWVTLIALAKSPPKYDSSLYMLGAVVIAIGVEYNRTGLMVFVFPFALGISIPISVWSYRSIRNRSVIIPTLSSVLLFLPGVILGAAGLVLFAFVETEDNYRYTHSAWHVIIAISLVYLLPKQQKRYSFEPITAENEVNSTAAELAAVNNDNQTTSASPVFFITSDLDHLVQEQSR</sequence>
<evidence type="ECO:0000256" key="3">
    <source>
        <dbReference type="ARBA" id="ARBA00022475"/>
    </source>
</evidence>
<dbReference type="Pfam" id="PF12036">
    <property type="entry name" value="DUF3522"/>
    <property type="match status" value="1"/>
</dbReference>
<feature type="domain" description="EGF-like" evidence="9 10">
    <location>
        <begin position="563"/>
        <end position="574"/>
    </location>
</feature>
<comment type="subcellular location">
    <subcellularLocation>
        <location evidence="1">Cell membrane</location>
        <topology evidence="1">Multi-pass membrane protein</topology>
    </subcellularLocation>
</comment>
<evidence type="ECO:0000259" key="9">
    <source>
        <dbReference type="PROSITE" id="PS00022"/>
    </source>
</evidence>
<comment type="caution">
    <text evidence="11">The sequence shown here is derived from an EMBL/GenBank/DDBJ whole genome shotgun (WGS) entry which is preliminary data.</text>
</comment>
<organism evidence="11 12">
    <name type="scientific">Orchesella dallaii</name>
    <dbReference type="NCBI Taxonomy" id="48710"/>
    <lineage>
        <taxon>Eukaryota</taxon>
        <taxon>Metazoa</taxon>
        <taxon>Ecdysozoa</taxon>
        <taxon>Arthropoda</taxon>
        <taxon>Hexapoda</taxon>
        <taxon>Collembola</taxon>
        <taxon>Entomobryomorpha</taxon>
        <taxon>Entomobryoidea</taxon>
        <taxon>Orchesellidae</taxon>
        <taxon>Orchesellinae</taxon>
        <taxon>Orchesella</taxon>
    </lineage>
</organism>